<sequence length="311" mass="33090">MPTKFDGRLLSWSTALAICTTAVLVILLGGQVVAFGGIAAVGGYSAGFLGSVFSSLVSNARTFAMVLVSILLCTLFPLQWIAFLCGFVLISWAAFEGYKNGGFATVPALNGLLLYLLIPPDERIAVHVLVFLAAATVGSLLSAWLNLAGSAIRSPMTFKEAISVWLFLIVGMSLTSFLAHVIGNQKSYWLSLLFVFRVLAPLQKVPDAALRFGVGVALGSLAALCLEFSGLSHQGLLNLGFASAVIGVHRIGGNTLWTAMFFTIATLLVTAPTLEFAVFRIEAAAMVVFVVGGLSFLISWCWELIESRSEN</sequence>
<dbReference type="OrthoDB" id="9826638at2"/>
<proteinExistence type="predicted"/>
<feature type="transmembrane region" description="Helical" evidence="1">
    <location>
        <begin position="37"/>
        <end position="57"/>
    </location>
</feature>
<keyword evidence="1" id="KW-0812">Transmembrane</keyword>
<feature type="transmembrane region" description="Helical" evidence="1">
    <location>
        <begin position="251"/>
        <end position="271"/>
    </location>
</feature>
<dbReference type="EMBL" id="FXTE01000015">
    <property type="protein sequence ID" value="SMO89524.1"/>
    <property type="molecule type" value="Genomic_DNA"/>
</dbReference>
<organism evidence="2 3">
    <name type="scientific">Ruegeria faecimaris</name>
    <dbReference type="NCBI Taxonomy" id="686389"/>
    <lineage>
        <taxon>Bacteria</taxon>
        <taxon>Pseudomonadati</taxon>
        <taxon>Pseudomonadota</taxon>
        <taxon>Alphaproteobacteria</taxon>
        <taxon>Rhodobacterales</taxon>
        <taxon>Roseobacteraceae</taxon>
        <taxon>Ruegeria</taxon>
    </lineage>
</organism>
<evidence type="ECO:0000256" key="1">
    <source>
        <dbReference type="SAM" id="Phobius"/>
    </source>
</evidence>
<evidence type="ECO:0000313" key="2">
    <source>
        <dbReference type="EMBL" id="SMO89524.1"/>
    </source>
</evidence>
<dbReference type="Proteomes" id="UP000319555">
    <property type="component" value="Unassembled WGS sequence"/>
</dbReference>
<evidence type="ECO:0008006" key="4">
    <source>
        <dbReference type="Google" id="ProtNLM"/>
    </source>
</evidence>
<feature type="transmembrane region" description="Helical" evidence="1">
    <location>
        <begin position="12"/>
        <end position="30"/>
    </location>
</feature>
<evidence type="ECO:0000313" key="3">
    <source>
        <dbReference type="Proteomes" id="UP000319555"/>
    </source>
</evidence>
<dbReference type="AlphaFoldDB" id="A0A521EZZ4"/>
<name>A0A521EZZ4_9RHOB</name>
<feature type="transmembrane region" description="Helical" evidence="1">
    <location>
        <begin position="283"/>
        <end position="305"/>
    </location>
</feature>
<feature type="transmembrane region" description="Helical" evidence="1">
    <location>
        <begin position="212"/>
        <end position="231"/>
    </location>
</feature>
<gene>
    <name evidence="2" type="ORF">SAMN06265380_11562</name>
</gene>
<accession>A0A521EZZ4</accession>
<feature type="transmembrane region" description="Helical" evidence="1">
    <location>
        <begin position="124"/>
        <end position="149"/>
    </location>
</feature>
<keyword evidence="1" id="KW-0472">Membrane</keyword>
<dbReference type="RefSeq" id="WP_142639607.1">
    <property type="nucleotide sequence ID" value="NZ_FXTE01000015.1"/>
</dbReference>
<keyword evidence="1" id="KW-1133">Transmembrane helix</keyword>
<keyword evidence="3" id="KW-1185">Reference proteome</keyword>
<protein>
    <recommendedName>
        <fullName evidence="4">Fusaric acid resistance protein-like</fullName>
    </recommendedName>
</protein>
<reference evidence="2 3" key="1">
    <citation type="submission" date="2017-05" db="EMBL/GenBank/DDBJ databases">
        <authorList>
            <person name="Varghese N."/>
            <person name="Submissions S."/>
        </authorList>
    </citation>
    <scope>NUCLEOTIDE SEQUENCE [LARGE SCALE GENOMIC DNA]</scope>
    <source>
        <strain evidence="2 3">DSM 28009</strain>
    </source>
</reference>
<feature type="transmembrane region" description="Helical" evidence="1">
    <location>
        <begin position="161"/>
        <end position="182"/>
    </location>
</feature>
<feature type="transmembrane region" description="Helical" evidence="1">
    <location>
        <begin position="63"/>
        <end position="89"/>
    </location>
</feature>